<keyword evidence="3" id="KW-0813">Transport</keyword>
<keyword evidence="8" id="KW-0626">Porin</keyword>
<comment type="subcellular location">
    <subcellularLocation>
        <location evidence="1">Cell outer membrane</location>
        <topology evidence="1">Multi-pass membrane protein</topology>
    </subcellularLocation>
</comment>
<evidence type="ECO:0000256" key="2">
    <source>
        <dbReference type="ARBA" id="ARBA00011233"/>
    </source>
</evidence>
<reference evidence="11 12" key="1">
    <citation type="journal article" date="2022" name="Res Sq">
        <title>Evolution of multicellular longitudinally dividing oral cavity symbionts (Neisseriaceae).</title>
        <authorList>
            <person name="Nyongesa S."/>
            <person name="Weber P."/>
            <person name="Bernet E."/>
            <person name="Pullido F."/>
            <person name="Nieckarz M."/>
            <person name="Delaby M."/>
            <person name="Nieves C."/>
            <person name="Viehboeck T."/>
            <person name="Krause N."/>
            <person name="Rivera-Millot A."/>
            <person name="Nakamura A."/>
            <person name="Vischer N."/>
            <person name="VanNieuwenhze M."/>
            <person name="Brun Y."/>
            <person name="Cava F."/>
            <person name="Bulgheresi S."/>
            <person name="Veyrier F."/>
        </authorList>
    </citation>
    <scope>NUCLEOTIDE SEQUENCE [LARGE SCALE GENOMIC DNA]</scope>
    <source>
        <strain evidence="11 12">SN4</strain>
    </source>
</reference>
<dbReference type="PRINTS" id="PR00182">
    <property type="entry name" value="ECOLNEIPORIN"/>
</dbReference>
<keyword evidence="10" id="KW-0998">Cell outer membrane</keyword>
<keyword evidence="12" id="KW-1185">Reference proteome</keyword>
<comment type="subunit">
    <text evidence="2">Homotrimer.</text>
</comment>
<dbReference type="Gene3D" id="2.40.160.10">
    <property type="entry name" value="Porin"/>
    <property type="match status" value="1"/>
</dbReference>
<keyword evidence="4" id="KW-1134">Transmembrane beta strand</keyword>
<evidence type="ECO:0000256" key="3">
    <source>
        <dbReference type="ARBA" id="ARBA00022448"/>
    </source>
</evidence>
<dbReference type="CDD" id="cd00342">
    <property type="entry name" value="gram_neg_porins"/>
    <property type="match status" value="1"/>
</dbReference>
<dbReference type="RefSeq" id="WP_058356357.1">
    <property type="nucleotide sequence ID" value="NZ_CABKVG010000009.1"/>
</dbReference>
<evidence type="ECO:0000256" key="1">
    <source>
        <dbReference type="ARBA" id="ARBA00004571"/>
    </source>
</evidence>
<evidence type="ECO:0000256" key="7">
    <source>
        <dbReference type="ARBA" id="ARBA00023065"/>
    </source>
</evidence>
<organism evidence="11 12">
    <name type="scientific">Vitreoscilla massiliensis</name>
    <dbReference type="NCBI Taxonomy" id="1689272"/>
    <lineage>
        <taxon>Bacteria</taxon>
        <taxon>Pseudomonadati</taxon>
        <taxon>Pseudomonadota</taxon>
        <taxon>Betaproteobacteria</taxon>
        <taxon>Neisseriales</taxon>
        <taxon>Neisseriaceae</taxon>
        <taxon>Vitreoscilla</taxon>
    </lineage>
</organism>
<dbReference type="InterPro" id="IPR002299">
    <property type="entry name" value="Porin_Neis"/>
</dbReference>
<sequence length="367" mass="40307">MLVPRWGWGVSVLCVSLPAVAEVTLYGQLKGGVAYTKQHDAAGSVTQMEDYLSKIGLKSSEALGDGTDLIWQVESAISLNGDREGQMKGWNSYDTFVGIQNEDLGTLRVGYLSDGMFGVQNQKLLVGRGESKGDANDPKGLKIFMRADKRWQAVRYDMPHRHGFDFNITHQLADSMDTDAGDAATVYNQATIVAGGYQRQAWYVKGAAGLYKHQSVDTGEVRDAKLWRLLAGYDDKKTYVGVGYQYTDGFQGLWAKKFATASKTLSPTVKTHEAVVSASYKWGRFTPRASYAHGWDETLATGQRKVSNTSYDQVIIGSDYAFSKSTIAMTSLGWIRKPEAYVLNAQGDTVGQKASTYSIGLGLRKTF</sequence>
<dbReference type="EMBL" id="CP091511">
    <property type="protein sequence ID" value="UOO88213.1"/>
    <property type="molecule type" value="Genomic_DNA"/>
</dbReference>
<dbReference type="InterPro" id="IPR001702">
    <property type="entry name" value="Porin_Gram-ve"/>
</dbReference>
<keyword evidence="6" id="KW-0732">Signal</keyword>
<name>A0ABY4DYP6_9NEIS</name>
<evidence type="ECO:0000256" key="8">
    <source>
        <dbReference type="ARBA" id="ARBA00023114"/>
    </source>
</evidence>
<dbReference type="Proteomes" id="UP000832011">
    <property type="component" value="Chromosome"/>
</dbReference>
<dbReference type="SUPFAM" id="SSF56935">
    <property type="entry name" value="Porins"/>
    <property type="match status" value="1"/>
</dbReference>
<dbReference type="InterPro" id="IPR050298">
    <property type="entry name" value="Gram-neg_bact_OMP"/>
</dbReference>
<dbReference type="InterPro" id="IPR023614">
    <property type="entry name" value="Porin_dom_sf"/>
</dbReference>
<dbReference type="PANTHER" id="PTHR34501:SF9">
    <property type="entry name" value="MAJOR OUTER MEMBRANE PROTEIN P.IA"/>
    <property type="match status" value="1"/>
</dbReference>
<gene>
    <name evidence="11" type="ORF">LVJ82_12025</name>
</gene>
<keyword evidence="7" id="KW-0406">Ion transport</keyword>
<keyword evidence="9" id="KW-0472">Membrane</keyword>
<evidence type="ECO:0000313" key="11">
    <source>
        <dbReference type="EMBL" id="UOO88213.1"/>
    </source>
</evidence>
<keyword evidence="5" id="KW-0812">Transmembrane</keyword>
<evidence type="ECO:0000256" key="10">
    <source>
        <dbReference type="ARBA" id="ARBA00023237"/>
    </source>
</evidence>
<evidence type="ECO:0000256" key="6">
    <source>
        <dbReference type="ARBA" id="ARBA00022729"/>
    </source>
</evidence>
<dbReference type="Pfam" id="PF00267">
    <property type="entry name" value="Porin_1"/>
    <property type="match status" value="1"/>
</dbReference>
<dbReference type="PANTHER" id="PTHR34501">
    <property type="entry name" value="PROTEIN YDDL-RELATED"/>
    <property type="match status" value="1"/>
</dbReference>
<dbReference type="InterPro" id="IPR033900">
    <property type="entry name" value="Gram_neg_porin_domain"/>
</dbReference>
<evidence type="ECO:0000256" key="4">
    <source>
        <dbReference type="ARBA" id="ARBA00022452"/>
    </source>
</evidence>
<accession>A0ABY4DYP6</accession>
<protein>
    <submittedName>
        <fullName evidence="11">Porin</fullName>
    </submittedName>
</protein>
<evidence type="ECO:0000313" key="12">
    <source>
        <dbReference type="Proteomes" id="UP000832011"/>
    </source>
</evidence>
<proteinExistence type="predicted"/>
<dbReference type="PRINTS" id="PR00184">
    <property type="entry name" value="NEISSPPORIN"/>
</dbReference>
<evidence type="ECO:0000256" key="5">
    <source>
        <dbReference type="ARBA" id="ARBA00022692"/>
    </source>
</evidence>
<evidence type="ECO:0000256" key="9">
    <source>
        <dbReference type="ARBA" id="ARBA00023136"/>
    </source>
</evidence>